<organism evidence="1 2">
    <name type="scientific">Aspergillus fijiensis CBS 313.89</name>
    <dbReference type="NCBI Taxonomy" id="1448319"/>
    <lineage>
        <taxon>Eukaryota</taxon>
        <taxon>Fungi</taxon>
        <taxon>Dikarya</taxon>
        <taxon>Ascomycota</taxon>
        <taxon>Pezizomycotina</taxon>
        <taxon>Eurotiomycetes</taxon>
        <taxon>Eurotiomycetidae</taxon>
        <taxon>Eurotiales</taxon>
        <taxon>Aspergillaceae</taxon>
        <taxon>Aspergillus</taxon>
    </lineage>
</organism>
<sequence length="194" mass="22102">MVLYCMRRSQDAVWVRLPTSKASRLQMMLLPTLSRSMRLVRYLNTGWILDCSFRCCSVLPTNDSATSFSALCSLPSFSPVDLSHLFDCSVSVDASFFRASRPNLLIRTCCFARSHGQNAVTNLIGSSFNHGKSTQTWSIRRARIARIRFVPQLFSSSRITRYCAPRLEMRFNLGGPSTYYIHLGFYPYYPCFSA</sequence>
<dbReference type="EMBL" id="KZ824686">
    <property type="protein sequence ID" value="RAK72991.1"/>
    <property type="molecule type" value="Genomic_DNA"/>
</dbReference>
<accession>A0A8G1VVB1</accession>
<dbReference type="AlphaFoldDB" id="A0A8G1VVB1"/>
<evidence type="ECO:0000313" key="1">
    <source>
        <dbReference type="EMBL" id="RAK72991.1"/>
    </source>
</evidence>
<dbReference type="VEuPathDB" id="FungiDB:BO72DRAFT_254738"/>
<keyword evidence="2" id="KW-1185">Reference proteome</keyword>
<name>A0A8G1VVB1_9EURO</name>
<dbReference type="GeneID" id="63857405"/>
<dbReference type="Proteomes" id="UP000249789">
    <property type="component" value="Unassembled WGS sequence"/>
</dbReference>
<protein>
    <submittedName>
        <fullName evidence="1">Uncharacterized protein</fullName>
    </submittedName>
</protein>
<reference evidence="1 2" key="1">
    <citation type="submission" date="2018-02" db="EMBL/GenBank/DDBJ databases">
        <title>The genomes of Aspergillus section Nigri reveals drivers in fungal speciation.</title>
        <authorList>
            <consortium name="DOE Joint Genome Institute"/>
            <person name="Vesth T.C."/>
            <person name="Nybo J."/>
            <person name="Theobald S."/>
            <person name="Brandl J."/>
            <person name="Frisvad J.C."/>
            <person name="Nielsen K.F."/>
            <person name="Lyhne E.K."/>
            <person name="Kogle M.E."/>
            <person name="Kuo A."/>
            <person name="Riley R."/>
            <person name="Clum A."/>
            <person name="Nolan M."/>
            <person name="Lipzen A."/>
            <person name="Salamov A."/>
            <person name="Henrissat B."/>
            <person name="Wiebenga A."/>
            <person name="De vries R.P."/>
            <person name="Grigoriev I.V."/>
            <person name="Mortensen U.H."/>
            <person name="Andersen M.R."/>
            <person name="Baker S.E."/>
        </authorList>
    </citation>
    <scope>NUCLEOTIDE SEQUENCE [LARGE SCALE GENOMIC DNA]</scope>
    <source>
        <strain evidence="1 2">CBS 313.89</strain>
    </source>
</reference>
<gene>
    <name evidence="1" type="ORF">BO72DRAFT_254738</name>
</gene>
<proteinExistence type="predicted"/>
<dbReference type="RefSeq" id="XP_040797001.1">
    <property type="nucleotide sequence ID" value="XM_040940072.1"/>
</dbReference>
<evidence type="ECO:0000313" key="2">
    <source>
        <dbReference type="Proteomes" id="UP000249789"/>
    </source>
</evidence>